<dbReference type="Pfam" id="PF01794">
    <property type="entry name" value="Ferric_reduct"/>
    <property type="match status" value="1"/>
</dbReference>
<dbReference type="EMBL" id="NLAX01000701">
    <property type="protein sequence ID" value="PKS07503.1"/>
    <property type="molecule type" value="Genomic_DNA"/>
</dbReference>
<comment type="caution">
    <text evidence="13">The sequence shown here is derived from an EMBL/GenBank/DDBJ whole genome shotgun (WGS) entry which is preliminary data.</text>
</comment>
<feature type="transmembrane region" description="Helical" evidence="11">
    <location>
        <begin position="245"/>
        <end position="262"/>
    </location>
</feature>
<dbReference type="PROSITE" id="PS51384">
    <property type="entry name" value="FAD_FR"/>
    <property type="match status" value="1"/>
</dbReference>
<dbReference type="InterPro" id="IPR013130">
    <property type="entry name" value="Fe3_Rdtase_TM_dom"/>
</dbReference>
<dbReference type="CDD" id="cd06186">
    <property type="entry name" value="NOX_Duox_like_FAD_NADP"/>
    <property type="match status" value="1"/>
</dbReference>
<dbReference type="SFLD" id="SFLDS00052">
    <property type="entry name" value="Ferric_Reductase_Domain"/>
    <property type="match status" value="1"/>
</dbReference>
<dbReference type="SFLD" id="SFLDG01168">
    <property type="entry name" value="Ferric_reductase_subgroup_(FRE"/>
    <property type="match status" value="1"/>
</dbReference>
<keyword evidence="4 11" id="KW-0812">Transmembrane</keyword>
<evidence type="ECO:0000313" key="13">
    <source>
        <dbReference type="EMBL" id="PKS07503.1"/>
    </source>
</evidence>
<keyword evidence="5" id="KW-0249">Electron transport</keyword>
<evidence type="ECO:0000256" key="2">
    <source>
        <dbReference type="ARBA" id="ARBA00006278"/>
    </source>
</evidence>
<feature type="transmembrane region" description="Helical" evidence="11">
    <location>
        <begin position="53"/>
        <end position="75"/>
    </location>
</feature>
<evidence type="ECO:0000256" key="9">
    <source>
        <dbReference type="ARBA" id="ARBA00023136"/>
    </source>
</evidence>
<organism evidence="13 14">
    <name type="scientific">Lomentospora prolificans</name>
    <dbReference type="NCBI Taxonomy" id="41688"/>
    <lineage>
        <taxon>Eukaryota</taxon>
        <taxon>Fungi</taxon>
        <taxon>Dikarya</taxon>
        <taxon>Ascomycota</taxon>
        <taxon>Pezizomycotina</taxon>
        <taxon>Sordariomycetes</taxon>
        <taxon>Hypocreomycetidae</taxon>
        <taxon>Microascales</taxon>
        <taxon>Microascaceae</taxon>
        <taxon>Lomentospora</taxon>
    </lineage>
</organism>
<dbReference type="Pfam" id="PF08022">
    <property type="entry name" value="FAD_binding_8"/>
    <property type="match status" value="1"/>
</dbReference>
<dbReference type="InterPro" id="IPR051410">
    <property type="entry name" value="Ferric/Cupric_Reductase"/>
</dbReference>
<protein>
    <recommendedName>
        <fullName evidence="12">FAD-binding FR-type domain-containing protein</fullName>
    </recommendedName>
</protein>
<gene>
    <name evidence="13" type="ORF">jhhlp_006107</name>
</gene>
<feature type="region of interest" description="Disordered" evidence="10">
    <location>
        <begin position="1"/>
        <end position="29"/>
    </location>
</feature>
<keyword evidence="3" id="KW-0813">Transport</keyword>
<dbReference type="OrthoDB" id="10006946at2759"/>
<dbReference type="InParanoid" id="A0A2N3N4Z0"/>
<evidence type="ECO:0000259" key="12">
    <source>
        <dbReference type="PROSITE" id="PS51384"/>
    </source>
</evidence>
<sequence>MSSSGGWSGGSGGGNGSSGGSGGHGGGGGGGGPSAFPLLFAKRSEMNVLTMEYYAAGLCGLMGIFILLHLTRVFAQKSGLNKATIFAPFHYVSRIVRRTLLPRFPGLPSRGHAVLAALFVAINVIVSFVNMDNKSLGIQTNLAARWGWLSVSNLVVVVFLSLKNTPLAYISAWSYERINVLHKISGSVTLAVVILHACTYASYFGTSNNIKRLREHEEIYGIVAGFCMLVMVLSALVIRRFWYELFYVVHVLFFLALVVFVGLHQPEVVKKIAIVTCIVGGLWVFDRSVRFIRLVFYSVNNEAVVYPLSEGGTRIRLKKGPGGDTSGSHCFVWIPGVRFFEMHPFTVVSSSSNEFVVASYDGFTRDLHRFASANPGRSLMASVEGPYGTFPNMPSFDRIVMLGGGSGASFTTGMALRVLNKWNNKLPIQFHWMVRHRGYFKWYADHLQELRVSGKVSVNIHVTGNTPPSSVEENKPNLYLATPPRSTTPIELDREMGMDAEKMDAIEKMEIESQASSPAHSEHLPACSGNCGAHQLCLDTSIDISEGRPNVSQIIREEVAKARRTERILIIGCGPMSLMDEVRNTTAACIQCEGPALELHCEQFGW</sequence>
<dbReference type="InterPro" id="IPR013112">
    <property type="entry name" value="FAD-bd_8"/>
</dbReference>
<dbReference type="GO" id="GO:0006879">
    <property type="term" value="P:intracellular iron ion homeostasis"/>
    <property type="evidence" value="ECO:0007669"/>
    <property type="project" value="TreeGrafter"/>
</dbReference>
<keyword evidence="7" id="KW-0560">Oxidoreductase</keyword>
<evidence type="ECO:0000256" key="4">
    <source>
        <dbReference type="ARBA" id="ARBA00022692"/>
    </source>
</evidence>
<proteinExistence type="inferred from homology"/>
<evidence type="ECO:0000256" key="6">
    <source>
        <dbReference type="ARBA" id="ARBA00022989"/>
    </source>
</evidence>
<evidence type="ECO:0000256" key="7">
    <source>
        <dbReference type="ARBA" id="ARBA00023002"/>
    </source>
</evidence>
<comment type="similarity">
    <text evidence="2">Belongs to the ferric reductase (FRE) family.</text>
</comment>
<feature type="transmembrane region" description="Helical" evidence="11">
    <location>
        <begin position="143"/>
        <end position="162"/>
    </location>
</feature>
<evidence type="ECO:0000256" key="10">
    <source>
        <dbReference type="SAM" id="MobiDB-lite"/>
    </source>
</evidence>
<keyword evidence="6 11" id="KW-1133">Transmembrane helix</keyword>
<keyword evidence="14" id="KW-1185">Reference proteome</keyword>
<evidence type="ECO:0000256" key="3">
    <source>
        <dbReference type="ARBA" id="ARBA00022448"/>
    </source>
</evidence>
<feature type="domain" description="FAD-binding FR-type" evidence="12">
    <location>
        <begin position="261"/>
        <end position="393"/>
    </location>
</feature>
<feature type="transmembrane region" description="Helical" evidence="11">
    <location>
        <begin position="219"/>
        <end position="238"/>
    </location>
</feature>
<feature type="transmembrane region" description="Helical" evidence="11">
    <location>
        <begin position="183"/>
        <end position="204"/>
    </location>
</feature>
<dbReference type="Gene3D" id="3.40.50.80">
    <property type="entry name" value="Nucleotide-binding domain of ferredoxin-NADP reductase (FNR) module"/>
    <property type="match status" value="1"/>
</dbReference>
<evidence type="ECO:0000256" key="11">
    <source>
        <dbReference type="SAM" id="Phobius"/>
    </source>
</evidence>
<dbReference type="GO" id="GO:0005886">
    <property type="term" value="C:plasma membrane"/>
    <property type="evidence" value="ECO:0007669"/>
    <property type="project" value="TreeGrafter"/>
</dbReference>
<dbReference type="PANTHER" id="PTHR32361:SF28">
    <property type="entry name" value="FRP1P"/>
    <property type="match status" value="1"/>
</dbReference>
<dbReference type="Pfam" id="PF08030">
    <property type="entry name" value="NAD_binding_6"/>
    <property type="match status" value="1"/>
</dbReference>
<dbReference type="Proteomes" id="UP000233524">
    <property type="component" value="Unassembled WGS sequence"/>
</dbReference>
<dbReference type="VEuPathDB" id="FungiDB:jhhlp_006107"/>
<dbReference type="AlphaFoldDB" id="A0A2N3N4Z0"/>
<dbReference type="GO" id="GO:0000293">
    <property type="term" value="F:ferric-chelate reductase activity"/>
    <property type="evidence" value="ECO:0007669"/>
    <property type="project" value="UniProtKB-ARBA"/>
</dbReference>
<dbReference type="GO" id="GO:0006826">
    <property type="term" value="P:iron ion transport"/>
    <property type="evidence" value="ECO:0007669"/>
    <property type="project" value="TreeGrafter"/>
</dbReference>
<dbReference type="InterPro" id="IPR039261">
    <property type="entry name" value="FNR_nucleotide-bd"/>
</dbReference>
<evidence type="ECO:0000256" key="1">
    <source>
        <dbReference type="ARBA" id="ARBA00004141"/>
    </source>
</evidence>
<dbReference type="InterPro" id="IPR013121">
    <property type="entry name" value="Fe_red_NAD-bd_6"/>
</dbReference>
<feature type="transmembrane region" description="Helical" evidence="11">
    <location>
        <begin position="113"/>
        <end position="131"/>
    </location>
</feature>
<dbReference type="STRING" id="41688.A0A2N3N4Z0"/>
<dbReference type="SUPFAM" id="SSF52343">
    <property type="entry name" value="Ferredoxin reductase-like, C-terminal NADP-linked domain"/>
    <property type="match status" value="1"/>
</dbReference>
<evidence type="ECO:0000256" key="8">
    <source>
        <dbReference type="ARBA" id="ARBA00023065"/>
    </source>
</evidence>
<evidence type="ECO:0000256" key="5">
    <source>
        <dbReference type="ARBA" id="ARBA00022982"/>
    </source>
</evidence>
<accession>A0A2N3N4Z0</accession>
<dbReference type="GO" id="GO:0015677">
    <property type="term" value="P:copper ion import"/>
    <property type="evidence" value="ECO:0007669"/>
    <property type="project" value="TreeGrafter"/>
</dbReference>
<dbReference type="InterPro" id="IPR017927">
    <property type="entry name" value="FAD-bd_FR_type"/>
</dbReference>
<keyword evidence="9 11" id="KW-0472">Membrane</keyword>
<reference evidence="13 14" key="1">
    <citation type="journal article" date="2017" name="G3 (Bethesda)">
        <title>First Draft Genome Sequence of the Pathogenic Fungus Lomentospora prolificans (Formerly Scedosporium prolificans).</title>
        <authorList>
            <person name="Luo R."/>
            <person name="Zimin A."/>
            <person name="Workman R."/>
            <person name="Fan Y."/>
            <person name="Pertea G."/>
            <person name="Grossman N."/>
            <person name="Wear M.P."/>
            <person name="Jia B."/>
            <person name="Miller H."/>
            <person name="Casadevall A."/>
            <person name="Timp W."/>
            <person name="Zhang S.X."/>
            <person name="Salzberg S.L."/>
        </authorList>
    </citation>
    <scope>NUCLEOTIDE SEQUENCE [LARGE SCALE GENOMIC DNA]</scope>
    <source>
        <strain evidence="13 14">JHH-5317</strain>
    </source>
</reference>
<keyword evidence="8" id="KW-0406">Ion transport</keyword>
<name>A0A2N3N4Z0_9PEZI</name>
<dbReference type="PANTHER" id="PTHR32361">
    <property type="entry name" value="FERRIC/CUPRIC REDUCTASE TRANSMEMBRANE COMPONENT"/>
    <property type="match status" value="1"/>
</dbReference>
<evidence type="ECO:0000313" key="14">
    <source>
        <dbReference type="Proteomes" id="UP000233524"/>
    </source>
</evidence>
<comment type="subcellular location">
    <subcellularLocation>
        <location evidence="1">Membrane</location>
        <topology evidence="1">Multi-pass membrane protein</topology>
    </subcellularLocation>
</comment>
<feature type="region of interest" description="Disordered" evidence="10">
    <location>
        <begin position="464"/>
        <end position="490"/>
    </location>
</feature>